<gene>
    <name evidence="2" type="ORF">HanXRQr2_Chr01g0042431</name>
</gene>
<proteinExistence type="predicted"/>
<organism evidence="2 3">
    <name type="scientific">Helianthus annuus</name>
    <name type="common">Common sunflower</name>
    <dbReference type="NCBI Taxonomy" id="4232"/>
    <lineage>
        <taxon>Eukaryota</taxon>
        <taxon>Viridiplantae</taxon>
        <taxon>Streptophyta</taxon>
        <taxon>Embryophyta</taxon>
        <taxon>Tracheophyta</taxon>
        <taxon>Spermatophyta</taxon>
        <taxon>Magnoliopsida</taxon>
        <taxon>eudicotyledons</taxon>
        <taxon>Gunneridae</taxon>
        <taxon>Pentapetalae</taxon>
        <taxon>asterids</taxon>
        <taxon>campanulids</taxon>
        <taxon>Asterales</taxon>
        <taxon>Asteraceae</taxon>
        <taxon>Asteroideae</taxon>
        <taxon>Heliantheae alliance</taxon>
        <taxon>Heliantheae</taxon>
        <taxon>Helianthus</taxon>
    </lineage>
</organism>
<dbReference type="Proteomes" id="UP000215914">
    <property type="component" value="Unassembled WGS sequence"/>
</dbReference>
<accession>A0A9K3P4R6</accession>
<feature type="region of interest" description="Disordered" evidence="1">
    <location>
        <begin position="1"/>
        <end position="30"/>
    </location>
</feature>
<dbReference type="EMBL" id="MNCJ02000316">
    <property type="protein sequence ID" value="KAF5823819.1"/>
    <property type="molecule type" value="Genomic_DNA"/>
</dbReference>
<reference evidence="2" key="2">
    <citation type="submission" date="2020-06" db="EMBL/GenBank/DDBJ databases">
        <title>Helianthus annuus Genome sequencing and assembly Release 2.</title>
        <authorList>
            <person name="Gouzy J."/>
            <person name="Langlade N."/>
            <person name="Munos S."/>
        </authorList>
    </citation>
    <scope>NUCLEOTIDE SEQUENCE</scope>
    <source>
        <tissue evidence="2">Leaves</tissue>
    </source>
</reference>
<evidence type="ECO:0000313" key="2">
    <source>
        <dbReference type="EMBL" id="KAF5823819.1"/>
    </source>
</evidence>
<feature type="compositionally biased region" description="Basic and acidic residues" evidence="1">
    <location>
        <begin position="10"/>
        <end position="23"/>
    </location>
</feature>
<evidence type="ECO:0000313" key="3">
    <source>
        <dbReference type="Proteomes" id="UP000215914"/>
    </source>
</evidence>
<name>A0A9K3P4R6_HELAN</name>
<comment type="caution">
    <text evidence="2">The sequence shown here is derived from an EMBL/GenBank/DDBJ whole genome shotgun (WGS) entry which is preliminary data.</text>
</comment>
<evidence type="ECO:0000256" key="1">
    <source>
        <dbReference type="SAM" id="MobiDB-lite"/>
    </source>
</evidence>
<keyword evidence="3" id="KW-1185">Reference proteome</keyword>
<sequence length="172" mass="19931">MRKPATRRIPKIENPIDKGKGIEIGESSRQAGIEIGESSKQFEELPLQEELDHILASCDILRPINENLFPYPAEAQLPVNLEPVIPEPLIHTQPLGEMDEWWTNDWQFQNLLNSPYTFFPQFDPEPAPNPPMSNENLAELRHFGEELVSAGNRIREVGEQISWKYDERERRF</sequence>
<protein>
    <submittedName>
        <fullName evidence="2">Uncharacterized protein</fullName>
    </submittedName>
</protein>
<dbReference type="Gramene" id="mRNA:HanXRQr2_Chr01g0042431">
    <property type="protein sequence ID" value="CDS:HanXRQr2_Chr01g0042431.1"/>
    <property type="gene ID" value="HanXRQr2_Chr01g0042431"/>
</dbReference>
<reference evidence="2" key="1">
    <citation type="journal article" date="2017" name="Nature">
        <title>The sunflower genome provides insights into oil metabolism, flowering and Asterid evolution.</title>
        <authorList>
            <person name="Badouin H."/>
            <person name="Gouzy J."/>
            <person name="Grassa C.J."/>
            <person name="Murat F."/>
            <person name="Staton S.E."/>
            <person name="Cottret L."/>
            <person name="Lelandais-Briere C."/>
            <person name="Owens G.L."/>
            <person name="Carrere S."/>
            <person name="Mayjonade B."/>
            <person name="Legrand L."/>
            <person name="Gill N."/>
            <person name="Kane N.C."/>
            <person name="Bowers J.E."/>
            <person name="Hubner S."/>
            <person name="Bellec A."/>
            <person name="Berard A."/>
            <person name="Berges H."/>
            <person name="Blanchet N."/>
            <person name="Boniface M.C."/>
            <person name="Brunel D."/>
            <person name="Catrice O."/>
            <person name="Chaidir N."/>
            <person name="Claudel C."/>
            <person name="Donnadieu C."/>
            <person name="Faraut T."/>
            <person name="Fievet G."/>
            <person name="Helmstetter N."/>
            <person name="King M."/>
            <person name="Knapp S.J."/>
            <person name="Lai Z."/>
            <person name="Le Paslier M.C."/>
            <person name="Lippi Y."/>
            <person name="Lorenzon L."/>
            <person name="Mandel J.R."/>
            <person name="Marage G."/>
            <person name="Marchand G."/>
            <person name="Marquand E."/>
            <person name="Bret-Mestries E."/>
            <person name="Morien E."/>
            <person name="Nambeesan S."/>
            <person name="Nguyen T."/>
            <person name="Pegot-Espagnet P."/>
            <person name="Pouilly N."/>
            <person name="Raftis F."/>
            <person name="Sallet E."/>
            <person name="Schiex T."/>
            <person name="Thomas J."/>
            <person name="Vandecasteele C."/>
            <person name="Vares D."/>
            <person name="Vear F."/>
            <person name="Vautrin S."/>
            <person name="Crespi M."/>
            <person name="Mangin B."/>
            <person name="Burke J.M."/>
            <person name="Salse J."/>
            <person name="Munos S."/>
            <person name="Vincourt P."/>
            <person name="Rieseberg L.H."/>
            <person name="Langlade N.B."/>
        </authorList>
    </citation>
    <scope>NUCLEOTIDE SEQUENCE</scope>
    <source>
        <tissue evidence="2">Leaves</tissue>
    </source>
</reference>
<dbReference type="AlphaFoldDB" id="A0A9K3P4R6"/>